<dbReference type="Gene3D" id="3.80.10.10">
    <property type="entry name" value="Ribonuclease Inhibitor"/>
    <property type="match status" value="1"/>
</dbReference>
<feature type="region of interest" description="Disordered" evidence="1">
    <location>
        <begin position="395"/>
        <end position="436"/>
    </location>
</feature>
<evidence type="ECO:0000256" key="1">
    <source>
        <dbReference type="SAM" id="MobiDB-lite"/>
    </source>
</evidence>
<proteinExistence type="predicted"/>
<dbReference type="InterPro" id="IPR032675">
    <property type="entry name" value="LRR_dom_sf"/>
</dbReference>
<protein>
    <recommendedName>
        <fullName evidence="4">F-box domain-containing protein</fullName>
    </recommendedName>
</protein>
<gene>
    <name evidence="2" type="ORF">C8F04DRAFT_1360982</name>
</gene>
<comment type="caution">
    <text evidence="2">The sequence shown here is derived from an EMBL/GenBank/DDBJ whole genome shotgun (WGS) entry which is preliminary data.</text>
</comment>
<evidence type="ECO:0008006" key="4">
    <source>
        <dbReference type="Google" id="ProtNLM"/>
    </source>
</evidence>
<keyword evidence="3" id="KW-1185">Reference proteome</keyword>
<sequence length="454" mass="51064">MKDHLENVFSLHSTKEIPPEILLAIFRLALLPSWKMTPGTSAPPFPYPVWSVDISRKRSLLEVCKTWYSAGLEFLYENVVLAEIGQILVFVDTLKARPEFGTLVHSINICYRVFRGYRNVHDEAVDQIFKFCPRVTHFVFHPHDYLRATLPTVGLSITTLDLGDCVPYDVALGALTQLCETLESLSVALPWRKEINHPLLTFVHLANLRLCVGMQCEFPARYWTLPCLQRLSLRHNRALGSLPPDLELVSDVLKVCGATLKRLRISDILHSVMCRLTLQDVLSQCPVLEHLGATEAQLESGSQKTLRWLDIFGSRDELPAPDAECLKRDFPALRAYRYVSAHHTFFADTLPMRLAATAAGAPEAVFIDAAVDYNFPTFSWLAALAEARLEDDSSEDDSDFFFDEEDDDGGSASTDSDSNSDKTGYEGLDADGEDNWEIDSEGALMAYRREWVLD</sequence>
<dbReference type="SUPFAM" id="SSF52047">
    <property type="entry name" value="RNI-like"/>
    <property type="match status" value="1"/>
</dbReference>
<reference evidence="2" key="1">
    <citation type="submission" date="2023-03" db="EMBL/GenBank/DDBJ databases">
        <title>Massive genome expansion in bonnet fungi (Mycena s.s.) driven by repeated elements and novel gene families across ecological guilds.</title>
        <authorList>
            <consortium name="Lawrence Berkeley National Laboratory"/>
            <person name="Harder C.B."/>
            <person name="Miyauchi S."/>
            <person name="Viragh M."/>
            <person name="Kuo A."/>
            <person name="Thoen E."/>
            <person name="Andreopoulos B."/>
            <person name="Lu D."/>
            <person name="Skrede I."/>
            <person name="Drula E."/>
            <person name="Henrissat B."/>
            <person name="Morin E."/>
            <person name="Kohler A."/>
            <person name="Barry K."/>
            <person name="LaButti K."/>
            <person name="Morin E."/>
            <person name="Salamov A."/>
            <person name="Lipzen A."/>
            <person name="Mereny Z."/>
            <person name="Hegedus B."/>
            <person name="Baldrian P."/>
            <person name="Stursova M."/>
            <person name="Weitz H."/>
            <person name="Taylor A."/>
            <person name="Grigoriev I.V."/>
            <person name="Nagy L.G."/>
            <person name="Martin F."/>
            <person name="Kauserud H."/>
        </authorList>
    </citation>
    <scope>NUCLEOTIDE SEQUENCE</scope>
    <source>
        <strain evidence="2">CBHHK200</strain>
    </source>
</reference>
<dbReference type="Proteomes" id="UP001218188">
    <property type="component" value="Unassembled WGS sequence"/>
</dbReference>
<dbReference type="AlphaFoldDB" id="A0AAD6SQ94"/>
<feature type="compositionally biased region" description="Acidic residues" evidence="1">
    <location>
        <begin position="395"/>
        <end position="409"/>
    </location>
</feature>
<dbReference type="EMBL" id="JARJCM010000079">
    <property type="protein sequence ID" value="KAJ7031739.1"/>
    <property type="molecule type" value="Genomic_DNA"/>
</dbReference>
<organism evidence="2 3">
    <name type="scientific">Mycena alexandri</name>
    <dbReference type="NCBI Taxonomy" id="1745969"/>
    <lineage>
        <taxon>Eukaryota</taxon>
        <taxon>Fungi</taxon>
        <taxon>Dikarya</taxon>
        <taxon>Basidiomycota</taxon>
        <taxon>Agaricomycotina</taxon>
        <taxon>Agaricomycetes</taxon>
        <taxon>Agaricomycetidae</taxon>
        <taxon>Agaricales</taxon>
        <taxon>Marasmiineae</taxon>
        <taxon>Mycenaceae</taxon>
        <taxon>Mycena</taxon>
    </lineage>
</organism>
<evidence type="ECO:0000313" key="3">
    <source>
        <dbReference type="Proteomes" id="UP001218188"/>
    </source>
</evidence>
<evidence type="ECO:0000313" key="2">
    <source>
        <dbReference type="EMBL" id="KAJ7031739.1"/>
    </source>
</evidence>
<accession>A0AAD6SQ94</accession>
<name>A0AAD6SQ94_9AGAR</name>